<dbReference type="PANTHER" id="PTHR23095:SF53">
    <property type="entry name" value="ZINC FINGER CCHC DOMAIN-CONTAINING PROTEIN 12-LIKE"/>
    <property type="match status" value="1"/>
</dbReference>
<feature type="region of interest" description="Disordered" evidence="1">
    <location>
        <begin position="115"/>
        <end position="141"/>
    </location>
</feature>
<evidence type="ECO:0000313" key="4">
    <source>
        <dbReference type="Proteomes" id="UP001174136"/>
    </source>
</evidence>
<feature type="compositionally biased region" description="Low complexity" evidence="1">
    <location>
        <begin position="124"/>
        <end position="140"/>
    </location>
</feature>
<feature type="domain" description="Paraneoplastic antigen Ma-like C-terminal" evidence="2">
    <location>
        <begin position="217"/>
        <end position="372"/>
    </location>
</feature>
<dbReference type="PANTHER" id="PTHR23095">
    <property type="entry name" value="PARANEOPLASTIC ANTIGEN"/>
    <property type="match status" value="1"/>
</dbReference>
<organism evidence="3 4">
    <name type="scientific">Merluccius polli</name>
    <name type="common">Benguela hake</name>
    <name type="synonym">Merluccius cadenati</name>
    <dbReference type="NCBI Taxonomy" id="89951"/>
    <lineage>
        <taxon>Eukaryota</taxon>
        <taxon>Metazoa</taxon>
        <taxon>Chordata</taxon>
        <taxon>Craniata</taxon>
        <taxon>Vertebrata</taxon>
        <taxon>Euteleostomi</taxon>
        <taxon>Actinopterygii</taxon>
        <taxon>Neopterygii</taxon>
        <taxon>Teleostei</taxon>
        <taxon>Neoteleostei</taxon>
        <taxon>Acanthomorphata</taxon>
        <taxon>Zeiogadaria</taxon>
        <taxon>Gadariae</taxon>
        <taxon>Gadiformes</taxon>
        <taxon>Gadoidei</taxon>
        <taxon>Merlucciidae</taxon>
        <taxon>Merluccius</taxon>
    </lineage>
</organism>
<sequence>MEVVKLQNIKVQNAVLVSGLTHSEIDNEVFDFLKQFGSVARLVEVPSADKEVKVIVEFQHEATVKELEKQHLPLHRALHCKPAVAYLTELKDLAQRSSKSFEDILREELARIGESVGRETQVNDTETPAEPAPTPLTDEPQVMPPISDEDASSVIITPQIAEAVIEITSHEDGKMHSPQPPAELHSTPEVQRVIVEHIVRSNEMASHSNLSYKLKPFSGRVPHPAFEVDYDAWRSSVEFCLNDPVISDTQVVRKIVESLSSPAANIVKSLGPKATPKAFLKLLDSAYAAVEDGDELFARFLNTNQNVGEKASDYLQRLHTTLSSVISREGIVPNDADKQLLRQFCRGCWDSPLLMSLQLEQRKTDPPSFPEFLLLLRTEEDKQASKATRMKQHLGITKTRALSHMQTTLMSSMDSFDTTSDPDSVSSAAHNDLKKEIADLRAQIAQLKACSIEKPVKKGIKRNQETTAKDTK</sequence>
<evidence type="ECO:0000256" key="1">
    <source>
        <dbReference type="SAM" id="MobiDB-lite"/>
    </source>
</evidence>
<reference evidence="3" key="1">
    <citation type="journal article" date="2023" name="Front. Mar. Sci.">
        <title>A new Merluccius polli reference genome to investigate the effects of global change in West African waters.</title>
        <authorList>
            <person name="Mateo J.L."/>
            <person name="Blanco-Fernandez C."/>
            <person name="Garcia-Vazquez E."/>
            <person name="Machado-Schiaffino G."/>
        </authorList>
    </citation>
    <scope>NUCLEOTIDE SEQUENCE</scope>
    <source>
        <strain evidence="3">C29</strain>
        <tissue evidence="3">Fin</tissue>
    </source>
</reference>
<dbReference type="Pfam" id="PF14893">
    <property type="entry name" value="PNMA"/>
    <property type="match status" value="1"/>
</dbReference>
<dbReference type="EMBL" id="JAOPHQ010002039">
    <property type="protein sequence ID" value="KAK0148356.1"/>
    <property type="molecule type" value="Genomic_DNA"/>
</dbReference>
<gene>
    <name evidence="3" type="primary">Pnma1_0</name>
    <name evidence="3" type="ORF">N1851_011327</name>
</gene>
<dbReference type="AlphaFoldDB" id="A0AA47P2N0"/>
<evidence type="ECO:0000259" key="2">
    <source>
        <dbReference type="Pfam" id="PF14893"/>
    </source>
</evidence>
<name>A0AA47P2N0_MERPO</name>
<accession>A0AA47P2N0</accession>
<comment type="caution">
    <text evidence="3">The sequence shown here is derived from an EMBL/GenBank/DDBJ whole genome shotgun (WGS) entry which is preliminary data.</text>
</comment>
<dbReference type="InterPro" id="IPR026523">
    <property type="entry name" value="PNMA"/>
</dbReference>
<dbReference type="Proteomes" id="UP001174136">
    <property type="component" value="Unassembled WGS sequence"/>
</dbReference>
<dbReference type="InterPro" id="IPR048270">
    <property type="entry name" value="PNMA_C"/>
</dbReference>
<keyword evidence="4" id="KW-1185">Reference proteome</keyword>
<protein>
    <submittedName>
        <fullName evidence="3">Paraneoplastic antigen Ma1</fullName>
    </submittedName>
</protein>
<evidence type="ECO:0000313" key="3">
    <source>
        <dbReference type="EMBL" id="KAK0148356.1"/>
    </source>
</evidence>
<proteinExistence type="predicted"/>